<dbReference type="EMBL" id="JBHTNH010000025">
    <property type="protein sequence ID" value="MFD1362369.1"/>
    <property type="molecule type" value="Genomic_DNA"/>
</dbReference>
<evidence type="ECO:0000313" key="2">
    <source>
        <dbReference type="Proteomes" id="UP001597178"/>
    </source>
</evidence>
<name>A0ABW3ZVW9_9BACI</name>
<evidence type="ECO:0008006" key="3">
    <source>
        <dbReference type="Google" id="ProtNLM"/>
    </source>
</evidence>
<comment type="caution">
    <text evidence="1">The sequence shown here is derived from an EMBL/GenBank/DDBJ whole genome shotgun (WGS) entry which is preliminary data.</text>
</comment>
<keyword evidence="2" id="KW-1185">Reference proteome</keyword>
<evidence type="ECO:0000313" key="1">
    <source>
        <dbReference type="EMBL" id="MFD1362369.1"/>
    </source>
</evidence>
<gene>
    <name evidence="1" type="ORF">ACFQ4A_11950</name>
</gene>
<reference evidence="2" key="1">
    <citation type="journal article" date="2019" name="Int. J. Syst. Evol. Microbiol.">
        <title>The Global Catalogue of Microorganisms (GCM) 10K type strain sequencing project: providing services to taxonomists for standard genome sequencing and annotation.</title>
        <authorList>
            <consortium name="The Broad Institute Genomics Platform"/>
            <consortium name="The Broad Institute Genome Sequencing Center for Infectious Disease"/>
            <person name="Wu L."/>
            <person name="Ma J."/>
        </authorList>
    </citation>
    <scope>NUCLEOTIDE SEQUENCE [LARGE SCALE GENOMIC DNA]</scope>
    <source>
        <strain evidence="2">CCUG 54822</strain>
    </source>
</reference>
<organism evidence="1 2">
    <name type="scientific">Lentibacillus salinarum</name>
    <dbReference type="NCBI Taxonomy" id="446820"/>
    <lineage>
        <taxon>Bacteria</taxon>
        <taxon>Bacillati</taxon>
        <taxon>Bacillota</taxon>
        <taxon>Bacilli</taxon>
        <taxon>Bacillales</taxon>
        <taxon>Bacillaceae</taxon>
        <taxon>Lentibacillus</taxon>
    </lineage>
</organism>
<accession>A0ABW3ZVW9</accession>
<proteinExistence type="predicted"/>
<sequence>MSFSLPLIYTFKPDTYANQFYGTELTYTYNTYKILDQDEQKLLLSDNPFAYAVLAGLYMLKSRNNASKRYQFKRRLFELLLKGKKVKNRDYVDSLLYFIDYLMEVPDGMDEELQEDIKPMIEKEGNHMAGTGLSNAPTFKPIFDELREKARKENSKEIALAMLRKEFKTEDILKVTGLTEEEMEDIKAKL</sequence>
<protein>
    <recommendedName>
        <fullName evidence="3">Transposase</fullName>
    </recommendedName>
</protein>
<dbReference type="Proteomes" id="UP001597178">
    <property type="component" value="Unassembled WGS sequence"/>
</dbReference>